<reference evidence="2" key="3">
    <citation type="submission" date="2015-04" db="UniProtKB">
        <authorList>
            <consortium name="EnsemblPlants"/>
        </authorList>
    </citation>
    <scope>IDENTIFICATION</scope>
    <source>
        <strain evidence="2">cv. Jemalong A17</strain>
    </source>
</reference>
<keyword evidence="3" id="KW-1185">Reference proteome</keyword>
<reference evidence="1 3" key="2">
    <citation type="journal article" date="2014" name="BMC Genomics">
        <title>An improved genome release (version Mt4.0) for the model legume Medicago truncatula.</title>
        <authorList>
            <person name="Tang H."/>
            <person name="Krishnakumar V."/>
            <person name="Bidwell S."/>
            <person name="Rosen B."/>
            <person name="Chan A."/>
            <person name="Zhou S."/>
            <person name="Gentzbittel L."/>
            <person name="Childs K.L."/>
            <person name="Yandell M."/>
            <person name="Gundlach H."/>
            <person name="Mayer K.F."/>
            <person name="Schwartz D.C."/>
            <person name="Town C.D."/>
        </authorList>
    </citation>
    <scope>GENOME REANNOTATION</scope>
    <source>
        <strain evidence="1">A17</strain>
        <strain evidence="2 3">cv. Jemalong A17</strain>
    </source>
</reference>
<name>A0A072VI05_MEDTR</name>
<dbReference type="EnsemblPlants" id="KEH41664">
    <property type="protein sequence ID" value="KEH41664"/>
    <property type="gene ID" value="MTR_1g053480"/>
</dbReference>
<gene>
    <name evidence="1" type="ordered locus">MTR_1g053480</name>
</gene>
<evidence type="ECO:0000313" key="3">
    <source>
        <dbReference type="Proteomes" id="UP000002051"/>
    </source>
</evidence>
<sequence length="70" mass="8439">MSVNTRIEAIRNRYKATEYAEESLRSFEKTRLEIVDKCRFEDFYVTEHFPPIDEVIETQSISRFEEFLKG</sequence>
<evidence type="ECO:0000313" key="2">
    <source>
        <dbReference type="EnsemblPlants" id="KEH41664"/>
    </source>
</evidence>
<dbReference type="HOGENOM" id="CLU_2761544_0_0_1"/>
<protein>
    <submittedName>
        <fullName evidence="1 2">Uncharacterized protein</fullName>
    </submittedName>
</protein>
<accession>A0A072VI05</accession>
<dbReference type="AlphaFoldDB" id="A0A072VI05"/>
<evidence type="ECO:0000313" key="1">
    <source>
        <dbReference type="EMBL" id="KEH41664.1"/>
    </source>
</evidence>
<organism evidence="1 3">
    <name type="scientific">Medicago truncatula</name>
    <name type="common">Barrel medic</name>
    <name type="synonym">Medicago tribuloides</name>
    <dbReference type="NCBI Taxonomy" id="3880"/>
    <lineage>
        <taxon>Eukaryota</taxon>
        <taxon>Viridiplantae</taxon>
        <taxon>Streptophyta</taxon>
        <taxon>Embryophyta</taxon>
        <taxon>Tracheophyta</taxon>
        <taxon>Spermatophyta</taxon>
        <taxon>Magnoliopsida</taxon>
        <taxon>eudicotyledons</taxon>
        <taxon>Gunneridae</taxon>
        <taxon>Pentapetalae</taxon>
        <taxon>rosids</taxon>
        <taxon>fabids</taxon>
        <taxon>Fabales</taxon>
        <taxon>Fabaceae</taxon>
        <taxon>Papilionoideae</taxon>
        <taxon>50 kb inversion clade</taxon>
        <taxon>NPAAA clade</taxon>
        <taxon>Hologalegina</taxon>
        <taxon>IRL clade</taxon>
        <taxon>Trifolieae</taxon>
        <taxon>Medicago</taxon>
    </lineage>
</organism>
<dbReference type="Proteomes" id="UP000002051">
    <property type="component" value="Unassembled WGS sequence"/>
</dbReference>
<reference evidence="1 3" key="1">
    <citation type="journal article" date="2011" name="Nature">
        <title>The Medicago genome provides insight into the evolution of rhizobial symbioses.</title>
        <authorList>
            <person name="Young N.D."/>
            <person name="Debelle F."/>
            <person name="Oldroyd G.E."/>
            <person name="Geurts R."/>
            <person name="Cannon S.B."/>
            <person name="Udvardi M.K."/>
            <person name="Benedito V.A."/>
            <person name="Mayer K.F."/>
            <person name="Gouzy J."/>
            <person name="Schoof H."/>
            <person name="Van de Peer Y."/>
            <person name="Proost S."/>
            <person name="Cook D.R."/>
            <person name="Meyers B.C."/>
            <person name="Spannagl M."/>
            <person name="Cheung F."/>
            <person name="De Mita S."/>
            <person name="Krishnakumar V."/>
            <person name="Gundlach H."/>
            <person name="Zhou S."/>
            <person name="Mudge J."/>
            <person name="Bharti A.K."/>
            <person name="Murray J.D."/>
            <person name="Naoumkina M.A."/>
            <person name="Rosen B."/>
            <person name="Silverstein K.A."/>
            <person name="Tang H."/>
            <person name="Rombauts S."/>
            <person name="Zhao P.X."/>
            <person name="Zhou P."/>
            <person name="Barbe V."/>
            <person name="Bardou P."/>
            <person name="Bechner M."/>
            <person name="Bellec A."/>
            <person name="Berger A."/>
            <person name="Berges H."/>
            <person name="Bidwell S."/>
            <person name="Bisseling T."/>
            <person name="Choisne N."/>
            <person name="Couloux A."/>
            <person name="Denny R."/>
            <person name="Deshpande S."/>
            <person name="Dai X."/>
            <person name="Doyle J.J."/>
            <person name="Dudez A.M."/>
            <person name="Farmer A.D."/>
            <person name="Fouteau S."/>
            <person name="Franken C."/>
            <person name="Gibelin C."/>
            <person name="Gish J."/>
            <person name="Goldstein S."/>
            <person name="Gonzalez A.J."/>
            <person name="Green P.J."/>
            <person name="Hallab A."/>
            <person name="Hartog M."/>
            <person name="Hua A."/>
            <person name="Humphray S.J."/>
            <person name="Jeong D.H."/>
            <person name="Jing Y."/>
            <person name="Jocker A."/>
            <person name="Kenton S.M."/>
            <person name="Kim D.J."/>
            <person name="Klee K."/>
            <person name="Lai H."/>
            <person name="Lang C."/>
            <person name="Lin S."/>
            <person name="Macmil S.L."/>
            <person name="Magdelenat G."/>
            <person name="Matthews L."/>
            <person name="McCorrison J."/>
            <person name="Monaghan E.L."/>
            <person name="Mun J.H."/>
            <person name="Najar F.Z."/>
            <person name="Nicholson C."/>
            <person name="Noirot C."/>
            <person name="O'Bleness M."/>
            <person name="Paule C.R."/>
            <person name="Poulain J."/>
            <person name="Prion F."/>
            <person name="Qin B."/>
            <person name="Qu C."/>
            <person name="Retzel E.F."/>
            <person name="Riddle C."/>
            <person name="Sallet E."/>
            <person name="Samain S."/>
            <person name="Samson N."/>
            <person name="Sanders I."/>
            <person name="Saurat O."/>
            <person name="Scarpelli C."/>
            <person name="Schiex T."/>
            <person name="Segurens B."/>
            <person name="Severin A.J."/>
            <person name="Sherrier D.J."/>
            <person name="Shi R."/>
            <person name="Sims S."/>
            <person name="Singer S.R."/>
            <person name="Sinharoy S."/>
            <person name="Sterck L."/>
            <person name="Viollet A."/>
            <person name="Wang B.B."/>
            <person name="Wang K."/>
            <person name="Wang M."/>
            <person name="Wang X."/>
            <person name="Warfsmann J."/>
            <person name="Weissenbach J."/>
            <person name="White D.D."/>
            <person name="White J.D."/>
            <person name="Wiley G.B."/>
            <person name="Wincker P."/>
            <person name="Xing Y."/>
            <person name="Yang L."/>
            <person name="Yao Z."/>
            <person name="Ying F."/>
            <person name="Zhai J."/>
            <person name="Zhou L."/>
            <person name="Zuber A."/>
            <person name="Denarie J."/>
            <person name="Dixon R.A."/>
            <person name="May G.D."/>
            <person name="Schwartz D.C."/>
            <person name="Rogers J."/>
            <person name="Quetier F."/>
            <person name="Town C.D."/>
            <person name="Roe B.A."/>
        </authorList>
    </citation>
    <scope>NUCLEOTIDE SEQUENCE [LARGE SCALE GENOMIC DNA]</scope>
    <source>
        <strain evidence="1">A17</strain>
        <strain evidence="2 3">cv. Jemalong A17</strain>
    </source>
</reference>
<proteinExistence type="predicted"/>
<dbReference type="EMBL" id="CM001217">
    <property type="protein sequence ID" value="KEH41664.1"/>
    <property type="molecule type" value="Genomic_DNA"/>
</dbReference>